<evidence type="ECO:0000256" key="6">
    <source>
        <dbReference type="ARBA" id="ARBA00053358"/>
    </source>
</evidence>
<evidence type="ECO:0000256" key="4">
    <source>
        <dbReference type="ARBA" id="ARBA00022553"/>
    </source>
</evidence>
<comment type="caution">
    <text evidence="11">The sequence shown here is derived from an EMBL/GenBank/DDBJ whole genome shotgun (WGS) entry which is preliminary data.</text>
</comment>
<keyword evidence="4" id="KW-0597">Phosphoprotein</keyword>
<dbReference type="AlphaFoldDB" id="A0AAV7UBW1"/>
<keyword evidence="10" id="KW-1133">Transmembrane helix</keyword>
<sequence length="475" mass="52497">MSGTPVPKPKCIAAFLGIAVLFAIARLLWSWTVVIVLLLLFVILFLLLLAGGLSLMALTQTGVRAPGQGPSAEPMLRCTPSALASYLLVHCPSFGGPRWRGWPWWALPSLQTAVSLLGPTSSRVHFVREHLQLRDEGLVALDWAVGLGARRRRSSSNSSAPVLLCIPNSFGKVTRNFTELCQLALTHGYHPVIFNRRCHNDCPLSTAKLQPYGDPCDLREAVQYICHRHHASRLFAVAESTGAGLLFSYLGECGSSSYLTAAACISPLLCPQEWFEDGCPWFWEKVLLLYQKFTLSRYVTALGEAISMEKVLRSSSLKELEESLFCQTGTSTSSWESYWERNDPLRDVDEVATPVLCICSQDDPIRGHPVSTLPVGLFETNPHLFLLLTQHGGHCGFWGAGQTGAPWSHEALLEFFKSTVDFFVMEEKHKGLADRKGADPGASHKAAAGTGVCRQEPICTHSIHQIYKWQRSYTR</sequence>
<reference evidence="11" key="1">
    <citation type="journal article" date="2022" name="bioRxiv">
        <title>Sequencing and chromosome-scale assembly of the giantPleurodeles waltlgenome.</title>
        <authorList>
            <person name="Brown T."/>
            <person name="Elewa A."/>
            <person name="Iarovenko S."/>
            <person name="Subramanian E."/>
            <person name="Araus A.J."/>
            <person name="Petzold A."/>
            <person name="Susuki M."/>
            <person name="Suzuki K.-i.T."/>
            <person name="Hayashi T."/>
            <person name="Toyoda A."/>
            <person name="Oliveira C."/>
            <person name="Osipova E."/>
            <person name="Leigh N.D."/>
            <person name="Simon A."/>
            <person name="Yun M.H."/>
        </authorList>
    </citation>
    <scope>NUCLEOTIDE SEQUENCE</scope>
    <source>
        <strain evidence="11">20211129_DDA</strain>
        <tissue evidence="11">Liver</tissue>
    </source>
</reference>
<feature type="transmembrane region" description="Helical" evidence="10">
    <location>
        <begin position="35"/>
        <end position="58"/>
    </location>
</feature>
<dbReference type="PANTHER" id="PTHR10794">
    <property type="entry name" value="ABHYDROLASE DOMAIN-CONTAINING PROTEIN"/>
    <property type="match status" value="1"/>
</dbReference>
<comment type="similarity">
    <text evidence="2">Belongs to the AB hydrolase superfamily. AB hydrolase 4 family.</text>
</comment>
<keyword evidence="3" id="KW-0964">Secreted</keyword>
<keyword evidence="12" id="KW-1185">Reference proteome</keyword>
<dbReference type="GO" id="GO:0005576">
    <property type="term" value="C:extracellular region"/>
    <property type="evidence" value="ECO:0007669"/>
    <property type="project" value="UniProtKB-SubCell"/>
</dbReference>
<comment type="function">
    <text evidence="6">May regulate adipocyte lipolysis and liver lipid accumulation.</text>
</comment>
<evidence type="ECO:0000256" key="10">
    <source>
        <dbReference type="SAM" id="Phobius"/>
    </source>
</evidence>
<name>A0AAV7UBW1_PLEWA</name>
<evidence type="ECO:0000256" key="2">
    <source>
        <dbReference type="ARBA" id="ARBA00010884"/>
    </source>
</evidence>
<dbReference type="EMBL" id="JANPWB010000005">
    <property type="protein sequence ID" value="KAJ1186423.1"/>
    <property type="molecule type" value="Genomic_DNA"/>
</dbReference>
<evidence type="ECO:0000256" key="5">
    <source>
        <dbReference type="ARBA" id="ARBA00022729"/>
    </source>
</evidence>
<gene>
    <name evidence="11" type="ORF">NDU88_003204</name>
</gene>
<feature type="transmembrane region" description="Helical" evidence="10">
    <location>
        <begin position="12"/>
        <end position="29"/>
    </location>
</feature>
<dbReference type="InterPro" id="IPR029058">
    <property type="entry name" value="AB_hydrolase_fold"/>
</dbReference>
<comment type="subunit">
    <text evidence="7">Interacts with PDE3B; this interaction regulates PDE3B's stability and expression and, thereby, impacts the antilipolytic action of insulin.</text>
</comment>
<organism evidence="11 12">
    <name type="scientific">Pleurodeles waltl</name>
    <name type="common">Iberian ribbed newt</name>
    <dbReference type="NCBI Taxonomy" id="8319"/>
    <lineage>
        <taxon>Eukaryota</taxon>
        <taxon>Metazoa</taxon>
        <taxon>Chordata</taxon>
        <taxon>Craniata</taxon>
        <taxon>Vertebrata</taxon>
        <taxon>Euteleostomi</taxon>
        <taxon>Amphibia</taxon>
        <taxon>Batrachia</taxon>
        <taxon>Caudata</taxon>
        <taxon>Salamandroidea</taxon>
        <taxon>Salamandridae</taxon>
        <taxon>Pleurodelinae</taxon>
        <taxon>Pleurodeles</taxon>
    </lineage>
</organism>
<dbReference type="FunFam" id="3.40.50.1820:FF:000103">
    <property type="entry name" value="Abhydrolase domain-containing 15"/>
    <property type="match status" value="1"/>
</dbReference>
<dbReference type="Gene3D" id="3.40.50.1820">
    <property type="entry name" value="alpha/beta hydrolase"/>
    <property type="match status" value="1"/>
</dbReference>
<evidence type="ECO:0000256" key="3">
    <source>
        <dbReference type="ARBA" id="ARBA00022525"/>
    </source>
</evidence>
<dbReference type="InterPro" id="IPR050960">
    <property type="entry name" value="AB_hydrolase_4_sf"/>
</dbReference>
<keyword evidence="10" id="KW-0812">Transmembrane</keyword>
<dbReference type="GO" id="GO:0034338">
    <property type="term" value="F:short-chain carboxylesterase activity"/>
    <property type="evidence" value="ECO:0007669"/>
    <property type="project" value="TreeGrafter"/>
</dbReference>
<evidence type="ECO:0000256" key="9">
    <source>
        <dbReference type="ARBA" id="ARBA00082877"/>
    </source>
</evidence>
<keyword evidence="5" id="KW-0732">Signal</keyword>
<evidence type="ECO:0000256" key="7">
    <source>
        <dbReference type="ARBA" id="ARBA00066099"/>
    </source>
</evidence>
<evidence type="ECO:0000256" key="1">
    <source>
        <dbReference type="ARBA" id="ARBA00004613"/>
    </source>
</evidence>
<comment type="subcellular location">
    <subcellularLocation>
        <location evidence="1">Secreted</location>
    </subcellularLocation>
</comment>
<proteinExistence type="inferred from homology"/>
<dbReference type="Proteomes" id="UP001066276">
    <property type="component" value="Chromosome 3_1"/>
</dbReference>
<evidence type="ECO:0000313" key="12">
    <source>
        <dbReference type="Proteomes" id="UP001066276"/>
    </source>
</evidence>
<accession>A0AAV7UBW1</accession>
<keyword evidence="10" id="KW-0472">Membrane</keyword>
<protein>
    <recommendedName>
        <fullName evidence="8">Protein ABHD15</fullName>
    </recommendedName>
    <alternativeName>
        <fullName evidence="9">Alpha/beta hydrolase domain-containing protein 15</fullName>
    </alternativeName>
</protein>
<dbReference type="SUPFAM" id="SSF53474">
    <property type="entry name" value="alpha/beta-Hydrolases"/>
    <property type="match status" value="1"/>
</dbReference>
<dbReference type="GO" id="GO:0047372">
    <property type="term" value="F:monoacylglycerol lipase activity"/>
    <property type="evidence" value="ECO:0007669"/>
    <property type="project" value="TreeGrafter"/>
</dbReference>
<evidence type="ECO:0000313" key="11">
    <source>
        <dbReference type="EMBL" id="KAJ1186423.1"/>
    </source>
</evidence>
<dbReference type="PANTHER" id="PTHR10794:SF97">
    <property type="entry name" value="ABHYDROLASE DOMAIN CONTAINING 15"/>
    <property type="match status" value="1"/>
</dbReference>
<evidence type="ECO:0000256" key="8">
    <source>
        <dbReference type="ARBA" id="ARBA00072863"/>
    </source>
</evidence>